<sequence length="70" mass="8381">MIDIDSVSREVSKETGYDLDTVKKVCQHVFKLAEQIMKSEDTSDILFNKLFKFKLKRRYKDNKQKEYTTK</sequence>
<dbReference type="GeneID" id="75686987"/>
<dbReference type="RefSeq" id="YP_010509505.1">
    <property type="nucleotide sequence ID" value="NC_067209.1"/>
</dbReference>
<keyword evidence="2" id="KW-1185">Reference proteome</keyword>
<gene>
    <name evidence="1" type="primary">gp_67495</name>
</gene>
<evidence type="ECO:0000313" key="2">
    <source>
        <dbReference type="Proteomes" id="UP000827408"/>
    </source>
</evidence>
<organism evidence="1 2">
    <name type="scientific">uncultured phage cr61_1</name>
    <dbReference type="NCBI Taxonomy" id="2986417"/>
    <lineage>
        <taxon>Viruses</taxon>
        <taxon>Duplodnaviria</taxon>
        <taxon>Heunggongvirae</taxon>
        <taxon>Uroviricota</taxon>
        <taxon>Caudoviricetes</taxon>
        <taxon>Crassvirales</taxon>
        <taxon>Suoliviridae</taxon>
        <taxon>Oafivirinae</taxon>
        <taxon>Bohxovirus</taxon>
        <taxon>Bohxovirus oralis</taxon>
    </lineage>
</organism>
<dbReference type="EMBL" id="MZ130491">
    <property type="protein sequence ID" value="QWM90565.1"/>
    <property type="molecule type" value="Genomic_DNA"/>
</dbReference>
<accession>A0AAE7V3F1</accession>
<reference evidence="1 2" key="1">
    <citation type="submission" date="2021-04" db="EMBL/GenBank/DDBJ databases">
        <authorList>
            <person name="Shkoporov A.N."/>
            <person name="Stockdale S.R."/>
            <person name="Guerin E."/>
            <person name="Ross R.P."/>
            <person name="Hill C."/>
        </authorList>
    </citation>
    <scope>NUCLEOTIDE SEQUENCE [LARGE SCALE GENOMIC DNA]</scope>
    <source>
        <strain evidence="2">cr61_1</strain>
    </source>
</reference>
<evidence type="ECO:0000313" key="1">
    <source>
        <dbReference type="EMBL" id="QWM90565.1"/>
    </source>
</evidence>
<proteinExistence type="predicted"/>
<protein>
    <submittedName>
        <fullName evidence="1">Uncharacterized protein</fullName>
    </submittedName>
</protein>
<dbReference type="KEGG" id="vg:75686987"/>
<dbReference type="Proteomes" id="UP000827408">
    <property type="component" value="Segment"/>
</dbReference>
<name>A0AAE7V3F1_9CAUD</name>